<dbReference type="RefSeq" id="WP_173135732.1">
    <property type="nucleotide sequence ID" value="NZ_JABRWJ010000032.1"/>
</dbReference>
<proteinExistence type="predicted"/>
<gene>
    <name evidence="1" type="ORF">HLB44_36480</name>
</gene>
<organism evidence="1 2">
    <name type="scientific">Pseudaquabacterium terrae</name>
    <dbReference type="NCBI Taxonomy" id="2732868"/>
    <lineage>
        <taxon>Bacteria</taxon>
        <taxon>Pseudomonadati</taxon>
        <taxon>Pseudomonadota</taxon>
        <taxon>Betaproteobacteria</taxon>
        <taxon>Burkholderiales</taxon>
        <taxon>Sphaerotilaceae</taxon>
        <taxon>Pseudaquabacterium</taxon>
    </lineage>
</organism>
<protein>
    <submittedName>
        <fullName evidence="1">Uncharacterized protein</fullName>
    </submittedName>
</protein>
<accession>A0ABX2EVI8</accession>
<dbReference type="EMBL" id="JABRWJ010000032">
    <property type="protein sequence ID" value="NRF72461.1"/>
    <property type="molecule type" value="Genomic_DNA"/>
</dbReference>
<keyword evidence="2" id="KW-1185">Reference proteome</keyword>
<evidence type="ECO:0000313" key="2">
    <source>
        <dbReference type="Proteomes" id="UP000737171"/>
    </source>
</evidence>
<comment type="caution">
    <text evidence="1">The sequence shown here is derived from an EMBL/GenBank/DDBJ whole genome shotgun (WGS) entry which is preliminary data.</text>
</comment>
<evidence type="ECO:0000313" key="1">
    <source>
        <dbReference type="EMBL" id="NRF72461.1"/>
    </source>
</evidence>
<reference evidence="1 2" key="1">
    <citation type="submission" date="2020-05" db="EMBL/GenBank/DDBJ databases">
        <title>Aquincola sp. isolate from soil.</title>
        <authorList>
            <person name="Han J."/>
            <person name="Kim D.-U."/>
        </authorList>
    </citation>
    <scope>NUCLEOTIDE SEQUENCE [LARGE SCALE GENOMIC DNA]</scope>
    <source>
        <strain evidence="1 2">S2</strain>
    </source>
</reference>
<sequence>MIEAIVNTETLKRSARGSITGELFLRSAGEDFPDRHWSDFPVVVLAWWINGLRKVVVGREDSYVGDFMDGPYAFVVKRTEGDVGQIAWCRDDEEIHGGNIDVYAFQQSVVSAAQSIAAACHANGWSSADLENLEQAIAQNAA</sequence>
<name>A0ABX2EVI8_9BURK</name>
<dbReference type="Proteomes" id="UP000737171">
    <property type="component" value="Unassembled WGS sequence"/>
</dbReference>